<dbReference type="EMBL" id="PYIX02000001">
    <property type="protein sequence ID" value="RFC85583.1"/>
    <property type="molecule type" value="Genomic_DNA"/>
</dbReference>
<keyword evidence="7" id="KW-0560">Oxidoreductase</keyword>
<dbReference type="InterPro" id="IPR006656">
    <property type="entry name" value="Mopterin_OxRdtase"/>
</dbReference>
<dbReference type="NCBIfam" id="TIGR01701">
    <property type="entry name" value="Fdhalpha-like"/>
    <property type="match status" value="1"/>
</dbReference>
<dbReference type="EMBL" id="JBHRSF010000071">
    <property type="protein sequence ID" value="MFC2996502.1"/>
    <property type="molecule type" value="Genomic_DNA"/>
</dbReference>
<evidence type="ECO:0000313" key="12">
    <source>
        <dbReference type="EMBL" id="RFC85583.1"/>
    </source>
</evidence>
<reference evidence="14" key="3">
    <citation type="journal article" date="2019" name="Int. J. Syst. Evol. Microbiol.">
        <title>The Global Catalogue of Microorganisms (GCM) 10K type strain sequencing project: providing services to taxonomists for standard genome sequencing and annotation.</title>
        <authorList>
            <consortium name="The Broad Institute Genomics Platform"/>
            <consortium name="The Broad Institute Genome Sequencing Center for Infectious Disease"/>
            <person name="Wu L."/>
            <person name="Ma J."/>
        </authorList>
    </citation>
    <scope>NUCLEOTIDE SEQUENCE [LARGE SCALE GENOMIC DNA]</scope>
    <source>
        <strain evidence="14">KCTC 62575</strain>
    </source>
</reference>
<dbReference type="PANTHER" id="PTHR43105">
    <property type="entry name" value="RESPIRATORY NITRATE REDUCTASE"/>
    <property type="match status" value="1"/>
</dbReference>
<dbReference type="InterPro" id="IPR050123">
    <property type="entry name" value="Prok_molybdopt-oxidoreductase"/>
</dbReference>
<dbReference type="OrthoDB" id="5287431at2"/>
<keyword evidence="6" id="KW-0479">Metal-binding</keyword>
<evidence type="ECO:0000256" key="9">
    <source>
        <dbReference type="ARBA" id="ARBA00023014"/>
    </source>
</evidence>
<protein>
    <submittedName>
        <fullName evidence="12">CbbBc protein</fullName>
    </submittedName>
    <submittedName>
        <fullName evidence="11">FdhF/YdeP family oxidoreductase</fullName>
    </submittedName>
</protein>
<dbReference type="GO" id="GO:0051539">
    <property type="term" value="F:4 iron, 4 sulfur cluster binding"/>
    <property type="evidence" value="ECO:0007669"/>
    <property type="project" value="UniProtKB-KW"/>
</dbReference>
<dbReference type="InterPro" id="IPR037951">
    <property type="entry name" value="MopB_CT_YdeP"/>
</dbReference>
<reference evidence="11" key="4">
    <citation type="submission" date="2024-09" db="EMBL/GenBank/DDBJ databases">
        <authorList>
            <person name="Sun Q."/>
            <person name="Mori K."/>
        </authorList>
    </citation>
    <scope>NUCLEOTIDE SEQUENCE</scope>
    <source>
        <strain evidence="11">KCTC 62575</strain>
    </source>
</reference>
<dbReference type="Pfam" id="PF00384">
    <property type="entry name" value="Molybdopterin"/>
    <property type="match status" value="1"/>
</dbReference>
<evidence type="ECO:0000256" key="6">
    <source>
        <dbReference type="ARBA" id="ARBA00022723"/>
    </source>
</evidence>
<dbReference type="Proteomes" id="UP001595455">
    <property type="component" value="Unassembled WGS sequence"/>
</dbReference>
<dbReference type="InterPro" id="IPR009010">
    <property type="entry name" value="Asp_de-COase-like_dom_sf"/>
</dbReference>
<evidence type="ECO:0000313" key="11">
    <source>
        <dbReference type="EMBL" id="MFC2996502.1"/>
    </source>
</evidence>
<organism evidence="12 13">
    <name type="scientific">Acinetobacter sichuanensis</name>
    <dbReference type="NCBI Taxonomy" id="2136183"/>
    <lineage>
        <taxon>Bacteria</taxon>
        <taxon>Pseudomonadati</taxon>
        <taxon>Pseudomonadota</taxon>
        <taxon>Gammaproteobacteria</taxon>
        <taxon>Moraxellales</taxon>
        <taxon>Moraxellaceae</taxon>
        <taxon>Acinetobacter</taxon>
    </lineage>
</organism>
<dbReference type="GO" id="GO:0008863">
    <property type="term" value="F:formate dehydrogenase (NAD+) activity"/>
    <property type="evidence" value="ECO:0007669"/>
    <property type="project" value="InterPro"/>
</dbReference>
<reference evidence="11" key="1">
    <citation type="journal article" date="2014" name="Int. J. Syst. Evol. Microbiol.">
        <title>Complete genome of a new Firmicutes species belonging to the dominant human colonic microbiota ('Ruminococcus bicirculans') reveals two chromosomes and a selective capacity to utilize plant glucans.</title>
        <authorList>
            <consortium name="NISC Comparative Sequencing Program"/>
            <person name="Wegmann U."/>
            <person name="Louis P."/>
            <person name="Goesmann A."/>
            <person name="Henrissat B."/>
            <person name="Duncan S.H."/>
            <person name="Flint H.J."/>
        </authorList>
    </citation>
    <scope>NUCLEOTIDE SEQUENCE</scope>
    <source>
        <strain evidence="11">KCTC 62575</strain>
    </source>
</reference>
<dbReference type="InterPro" id="IPR041953">
    <property type="entry name" value="YdeP_MopB"/>
</dbReference>
<dbReference type="GO" id="GO:0016020">
    <property type="term" value="C:membrane"/>
    <property type="evidence" value="ECO:0007669"/>
    <property type="project" value="TreeGrafter"/>
</dbReference>
<evidence type="ECO:0000256" key="1">
    <source>
        <dbReference type="ARBA" id="ARBA00001942"/>
    </source>
</evidence>
<keyword evidence="14" id="KW-1185">Reference proteome</keyword>
<dbReference type="CDD" id="cd02787">
    <property type="entry name" value="MopB_CT_ydeP"/>
    <property type="match status" value="1"/>
</dbReference>
<keyword evidence="5" id="KW-0500">Molybdenum</keyword>
<comment type="cofactor">
    <cofactor evidence="2">
        <name>[4Fe-4S] cluster</name>
        <dbReference type="ChEBI" id="CHEBI:49883"/>
    </cofactor>
</comment>
<keyword evidence="9" id="KW-0411">Iron-sulfur</keyword>
<keyword evidence="8" id="KW-0408">Iron</keyword>
<dbReference type="Proteomes" id="UP000240957">
    <property type="component" value="Unassembled WGS sequence"/>
</dbReference>
<reference evidence="12 13" key="2">
    <citation type="submission" date="2018-08" db="EMBL/GenBank/DDBJ databases">
        <title>The draft genome of Acinetobacter sichuanensis strain WCHAc060041.</title>
        <authorList>
            <person name="Qin J."/>
            <person name="Feng Y."/>
            <person name="Zong Z."/>
        </authorList>
    </citation>
    <scope>NUCLEOTIDE SEQUENCE [LARGE SCALE GENOMIC DNA]</scope>
    <source>
        <strain evidence="12 13">WCHAc060041</strain>
    </source>
</reference>
<evidence type="ECO:0000256" key="7">
    <source>
        <dbReference type="ARBA" id="ARBA00023002"/>
    </source>
</evidence>
<accession>A0A371YVU3</accession>
<dbReference type="CDD" id="cd02767">
    <property type="entry name" value="MopB_ydeP"/>
    <property type="match status" value="1"/>
</dbReference>
<dbReference type="Gene3D" id="3.40.228.10">
    <property type="entry name" value="Dimethylsulfoxide Reductase, domain 2"/>
    <property type="match status" value="1"/>
</dbReference>
<comment type="cofactor">
    <cofactor evidence="1">
        <name>Mo-bis(molybdopterin guanine dinucleotide)</name>
        <dbReference type="ChEBI" id="CHEBI:60539"/>
    </cofactor>
</comment>
<dbReference type="SUPFAM" id="SSF53706">
    <property type="entry name" value="Formate dehydrogenase/DMSO reductase, domains 1-3"/>
    <property type="match status" value="1"/>
</dbReference>
<dbReference type="InterPro" id="IPR010046">
    <property type="entry name" value="Mopterin_OxRdtse_a_bac"/>
</dbReference>
<feature type="domain" description="Molybdopterin oxidoreductase" evidence="10">
    <location>
        <begin position="122"/>
        <end position="499"/>
    </location>
</feature>
<dbReference type="Gene3D" id="3.40.50.740">
    <property type="match status" value="1"/>
</dbReference>
<sequence>MQHDEQISESTKVRVYSKIEPYHHAAGGWGALLSVARNLKKQAVVTRGAITLLNANQPTGFDCPGCAWPEQKHTHTFNFCENGAKAIAFEATSKRVDAQFFAGHSVSWLKQQSDYFLESQGRLTEPMYYDAKTDHYVPISWDAAFELVAKKLNALAHPDQATFYTSGRTSNEAAFLYQLFVRSFGTNNFPDCSNMCHEATSVGLGDTIGLGKGTVTLEDFEHTDAIFIFGQNPGTNHPRMLSTLSAAYKRGVNIISINPLKERGLQRFQDPQNKLEMITNGSTPISRNYFQPKIGGDYAVLVGMFKHLYEWDQEAKKSGQATIFDEAFIVQNTAYFDDILQEVAATAWQDIHAHTGLTEPELLQLAQMFKDAKRVIFCWGMGMTQHRHGVANIHMLSNLLLSRGHIGRQGAGACPVRGHSNVQGDRTMGINEHPSDALLDRLEQVFATPFPRKHGLGVVESIKAMAEKRIKVFFAMGGNFSEATPDTHYTYYALKQCELTAHVATKLNRSHLTCGQEALILPCLGRTELDLQVHGQQSISVEDSMSNVHLSAGRNEPASEMLLSEPDIVARLAEKVLANSSIKWRWYIESYDRIRDAIAEVFDDFKDFNQRVYQPGGFHLEHPANIHHWRTQTGKAQFMITPLKAVYEDTEHQFSAQYQQQKVYTLMTMRSHDQYNTTLYGLDDRYRGVFGLRRVLFMNELDIAEAGLVADQYVDIESIFSDGVKRIVHQFRIVSYDIPRGCLGAYYPETNPLVALSSHDQRAKIPASKNIPVILHPTSAPTDSTNLEPAALES</sequence>
<evidence type="ECO:0000256" key="3">
    <source>
        <dbReference type="ARBA" id="ARBA00010312"/>
    </source>
</evidence>
<keyword evidence="4" id="KW-0004">4Fe-4S</keyword>
<comment type="similarity">
    <text evidence="3">Belongs to the prokaryotic molybdopterin-containing oxidoreductase family.</text>
</comment>
<evidence type="ECO:0000313" key="14">
    <source>
        <dbReference type="Proteomes" id="UP001595455"/>
    </source>
</evidence>
<evidence type="ECO:0000313" key="13">
    <source>
        <dbReference type="Proteomes" id="UP000240957"/>
    </source>
</evidence>
<dbReference type="AlphaFoldDB" id="A0A371YVU3"/>
<dbReference type="GO" id="GO:0030151">
    <property type="term" value="F:molybdenum ion binding"/>
    <property type="evidence" value="ECO:0007669"/>
    <property type="project" value="InterPro"/>
</dbReference>
<proteinExistence type="inferred from homology"/>
<gene>
    <name evidence="11" type="ORF">ACFODO_14785</name>
    <name evidence="12" type="ORF">C9E89_001290</name>
</gene>
<dbReference type="PIRSF" id="PIRSF000144">
    <property type="entry name" value="CbbBc"/>
    <property type="match status" value="1"/>
</dbReference>
<evidence type="ECO:0000256" key="8">
    <source>
        <dbReference type="ARBA" id="ARBA00023004"/>
    </source>
</evidence>
<dbReference type="SUPFAM" id="SSF50692">
    <property type="entry name" value="ADC-like"/>
    <property type="match status" value="1"/>
</dbReference>
<evidence type="ECO:0000256" key="2">
    <source>
        <dbReference type="ARBA" id="ARBA00001966"/>
    </source>
</evidence>
<comment type="caution">
    <text evidence="12">The sequence shown here is derived from an EMBL/GenBank/DDBJ whole genome shotgun (WGS) entry which is preliminary data.</text>
</comment>
<evidence type="ECO:0000256" key="4">
    <source>
        <dbReference type="ARBA" id="ARBA00022485"/>
    </source>
</evidence>
<dbReference type="RefSeq" id="WP_107006627.1">
    <property type="nucleotide sequence ID" value="NZ_JBHRSF010000071.1"/>
</dbReference>
<evidence type="ECO:0000256" key="5">
    <source>
        <dbReference type="ARBA" id="ARBA00022505"/>
    </source>
</evidence>
<evidence type="ECO:0000259" key="10">
    <source>
        <dbReference type="Pfam" id="PF00384"/>
    </source>
</evidence>
<name>A0A371YVU3_9GAMM</name>
<dbReference type="PANTHER" id="PTHR43105:SF4">
    <property type="entry name" value="PROTEIN YDEP"/>
    <property type="match status" value="1"/>
</dbReference>